<keyword evidence="2" id="KW-0732">Signal</keyword>
<dbReference type="Gene3D" id="1.10.1330.10">
    <property type="entry name" value="Dockerin domain"/>
    <property type="match status" value="1"/>
</dbReference>
<dbReference type="Pfam" id="PF00404">
    <property type="entry name" value="Dockerin_1"/>
    <property type="match status" value="1"/>
</dbReference>
<dbReference type="GO" id="GO:0004553">
    <property type="term" value="F:hydrolase activity, hydrolyzing O-glycosyl compounds"/>
    <property type="evidence" value="ECO:0007669"/>
    <property type="project" value="InterPro"/>
</dbReference>
<dbReference type="PROSITE" id="PS51766">
    <property type="entry name" value="DOCKERIN"/>
    <property type="match status" value="1"/>
</dbReference>
<dbReference type="PROSITE" id="PS00018">
    <property type="entry name" value="EF_HAND_1"/>
    <property type="match status" value="2"/>
</dbReference>
<feature type="chain" id="PRO_5038641910" description="Dockerin domain-containing protein" evidence="2">
    <location>
        <begin position="22"/>
        <end position="258"/>
    </location>
</feature>
<reference evidence="4 5" key="1">
    <citation type="submission" date="2016-10" db="EMBL/GenBank/DDBJ databases">
        <authorList>
            <person name="de Groot N.N."/>
        </authorList>
    </citation>
    <scope>NUCLEOTIDE SEQUENCE [LARGE SCALE GENOMIC DNA]</scope>
    <source>
        <strain evidence="4 5">AR67</strain>
    </source>
</reference>
<dbReference type="OrthoDB" id="1822977at2"/>
<organism evidence="4 5">
    <name type="scientific">Ruminococcus albus</name>
    <dbReference type="NCBI Taxonomy" id="1264"/>
    <lineage>
        <taxon>Bacteria</taxon>
        <taxon>Bacillati</taxon>
        <taxon>Bacillota</taxon>
        <taxon>Clostridia</taxon>
        <taxon>Eubacteriales</taxon>
        <taxon>Oscillospiraceae</taxon>
        <taxon>Ruminococcus</taxon>
    </lineage>
</organism>
<evidence type="ECO:0000259" key="3">
    <source>
        <dbReference type="PROSITE" id="PS51766"/>
    </source>
</evidence>
<dbReference type="EMBL" id="FOKQ01000006">
    <property type="protein sequence ID" value="SFC05149.1"/>
    <property type="molecule type" value="Genomic_DNA"/>
</dbReference>
<protein>
    <recommendedName>
        <fullName evidence="3">Dockerin domain-containing protein</fullName>
    </recommendedName>
</protein>
<evidence type="ECO:0000313" key="4">
    <source>
        <dbReference type="EMBL" id="SFC05149.1"/>
    </source>
</evidence>
<dbReference type="GO" id="GO:0000272">
    <property type="term" value="P:polysaccharide catabolic process"/>
    <property type="evidence" value="ECO:0007669"/>
    <property type="project" value="InterPro"/>
</dbReference>
<dbReference type="Proteomes" id="UP000182192">
    <property type="component" value="Unassembled WGS sequence"/>
</dbReference>
<feature type="signal peptide" evidence="2">
    <location>
        <begin position="1"/>
        <end position="21"/>
    </location>
</feature>
<gene>
    <name evidence="4" type="ORF">SAMN02910406_01077</name>
</gene>
<dbReference type="InterPro" id="IPR018247">
    <property type="entry name" value="EF_Hand_1_Ca_BS"/>
</dbReference>
<accession>A0A1I1FZY2</accession>
<feature type="region of interest" description="Disordered" evidence="1">
    <location>
        <begin position="158"/>
        <end position="191"/>
    </location>
</feature>
<evidence type="ECO:0000256" key="1">
    <source>
        <dbReference type="SAM" id="MobiDB-lite"/>
    </source>
</evidence>
<evidence type="ECO:0000256" key="2">
    <source>
        <dbReference type="SAM" id="SignalP"/>
    </source>
</evidence>
<dbReference type="InterPro" id="IPR016134">
    <property type="entry name" value="Dockerin_dom"/>
</dbReference>
<dbReference type="RefSeq" id="WP_074960529.1">
    <property type="nucleotide sequence ID" value="NZ_FOKQ01000006.1"/>
</dbReference>
<sequence length="258" mass="27352">MKNSKIVAAMAAAALTVSMMAVPVSALKSECDDIVIDTENNQAVFDIIGAGYDINTVESVTFKFTVDDEESFGGGIMSSSTVDNGWKQDNDNWAWGNEGAGKAINAEGADGVYTLTFDVDDYYTSFDGDIEYAKLVVQQWWGNEITFTGVDVAVASSEDVTPTDAETTDAETTDGETTDSETTAEDDYTTGDMDGDGVININDIVKLAAFIKGKRMLPAAALKAADINGDGNINVTDLVKLAAHVKGKRLIPGVVAKK</sequence>
<evidence type="ECO:0000313" key="5">
    <source>
        <dbReference type="Proteomes" id="UP000182192"/>
    </source>
</evidence>
<dbReference type="InterPro" id="IPR036439">
    <property type="entry name" value="Dockerin_dom_sf"/>
</dbReference>
<dbReference type="AlphaFoldDB" id="A0A1I1FZY2"/>
<dbReference type="InterPro" id="IPR002105">
    <property type="entry name" value="Dockerin_1_rpt"/>
</dbReference>
<dbReference type="CDD" id="cd14256">
    <property type="entry name" value="Dockerin_I"/>
    <property type="match status" value="1"/>
</dbReference>
<name>A0A1I1FZY2_RUMAL</name>
<feature type="domain" description="Dockerin" evidence="3">
    <location>
        <begin position="186"/>
        <end position="253"/>
    </location>
</feature>
<dbReference type="SUPFAM" id="SSF63446">
    <property type="entry name" value="Type I dockerin domain"/>
    <property type="match status" value="1"/>
</dbReference>
<proteinExistence type="predicted"/>
<feature type="compositionally biased region" description="Acidic residues" evidence="1">
    <location>
        <begin position="166"/>
        <end position="191"/>
    </location>
</feature>